<dbReference type="OrthoDB" id="2020542at2759"/>
<gene>
    <name evidence="12" type="primary">YBR235W</name>
    <name evidence="12" type="ORF">ATY40_BA7503906</name>
</gene>
<feature type="region of interest" description="Disordered" evidence="8">
    <location>
        <begin position="1"/>
        <end position="25"/>
    </location>
</feature>
<keyword evidence="6 9" id="KW-1133">Transmembrane helix</keyword>
<feature type="domain" description="SLC12A transporter C-terminal" evidence="11">
    <location>
        <begin position="526"/>
        <end position="611"/>
    </location>
</feature>
<sequence length="1160" mass="128264">MSPERTPLLPLTKPKPQQGTASVSSKAEDHKLTTFGGVFIPTTLNVLSILMFLRFGFILGQMGILGCLLLLVMSYTIDLLTTVSISAIATNGTVRGGGAYYMISRSLGVEFGGAIGFIFFIGQVLNSSLNVAGFIEPLMVNFNTESGLLGSFLPPGKWFEFAYCSLFLLICTCVALIGSSSVSKAGTFLCFALLVATISVPVSTLFVQPFEVPSMNSFYSGPSLTTAKANMFPHFTKGAAGSQIKGKETFNDLFGIFFPATAGIFAGASMSGDLKRPSYSIPRGTLWGLAITFVCYASVIIAMGVSIPRDLLHKDIQVIQTVSMSKPLIILGELSTSLFSVIVGIVGAAKVLQAIARDKIFPGISLFAKGHKKTDDPTIGILFTWVLTQLFLFADINRIATFITMAFLMTFIVTNVACLLLKIGSAPNFRPSFKYFNTATAFFGAVACFVAMFIVDGLSACLVLIFLLFLILFIHYTSPPKQWGDVSQSLIYHQVRKYLLRLRQDNVKYWRPQVLLLIDNPRTSWNLIQFCNSLKKGGLYILGHVIITETFQDRYRELKRQKLKWTQFRDFASLKAFVQIGIGPNLAWGVRNVFLGSGLGGMKPNITVLGFFDLSSYAKQHPDALRTSSKSYERNNYEYNHQLPDHIQSLPTDSCKAEQRVNITEWVRIIEDLIILESNVAVAKGFPRLEIPEKNSPEKSSQEKTFIDLYPIQMSAQVTNKQTSKSALTTNFDTYTLILQLGAILNTVPQWKRSHKLRVVVFVEYQEDVEDEKHRLTLLLEALRIQAQIKILVLSDGKYKVYEYITKGTITDARIMESISEALSKDDWWSSVLEARKHRSMTRNLVALNKTVTIPFSRMTKRRLTMSNLQTMGVSMSMKTNNLHGPEISQLEYSDDDDYYSEDDMSLYSNAILPNASTVPDIPNGAGPKGFNESSRNMSSAAALHRMKGTSSESSTAIRNHSKPEGVMAKPKLAKYGSTSSIQSGTITPKKPIKSAAFTASRIPAAHVVEDAEGEEPSIMFVPEAETNKPKQPAVRAPTTRLKPPSVNRSHDDSSGRETTEVSEEDQESSSAQELEFDEDIHFSFNEITTKAQHLILNEIMKKISLNSSVIFSTLPTPEIGCHNSEADSLEYVQSLDVWCDGLPPILLINAQTMTVTTAL</sequence>
<feature type="domain" description="Amino acid permease/ SLC12A" evidence="10">
    <location>
        <begin position="38"/>
        <end position="514"/>
    </location>
</feature>
<feature type="transmembrane region" description="Helical" evidence="9">
    <location>
        <begin position="158"/>
        <end position="178"/>
    </location>
</feature>
<dbReference type="InterPro" id="IPR004841">
    <property type="entry name" value="AA-permease/SLC12A_dom"/>
</dbReference>
<organism evidence="12 13">
    <name type="scientific">Komagataella pastoris</name>
    <name type="common">Yeast</name>
    <name type="synonym">Pichia pastoris</name>
    <dbReference type="NCBI Taxonomy" id="4922"/>
    <lineage>
        <taxon>Eukaryota</taxon>
        <taxon>Fungi</taxon>
        <taxon>Dikarya</taxon>
        <taxon>Ascomycota</taxon>
        <taxon>Saccharomycotina</taxon>
        <taxon>Pichiomycetes</taxon>
        <taxon>Pichiales</taxon>
        <taxon>Pichiaceae</taxon>
        <taxon>Komagataella</taxon>
    </lineage>
</organism>
<dbReference type="FunFam" id="1.20.1740.10:FF:000013">
    <property type="entry name" value="Solute carrier family 12 member"/>
    <property type="match status" value="1"/>
</dbReference>
<dbReference type="GO" id="GO:0005774">
    <property type="term" value="C:vacuolar membrane"/>
    <property type="evidence" value="ECO:0007669"/>
    <property type="project" value="TreeGrafter"/>
</dbReference>
<feature type="transmembrane region" description="Helical" evidence="9">
    <location>
        <begin position="441"/>
        <end position="474"/>
    </location>
</feature>
<feature type="compositionally biased region" description="Basic and acidic residues" evidence="8">
    <location>
        <begin position="1049"/>
        <end position="1060"/>
    </location>
</feature>
<dbReference type="PANTHER" id="PTHR11827:SF72">
    <property type="entry name" value="GH08340P"/>
    <property type="match status" value="1"/>
</dbReference>
<feature type="transmembrane region" description="Helical" evidence="9">
    <location>
        <begin position="400"/>
        <end position="421"/>
    </location>
</feature>
<evidence type="ECO:0000256" key="4">
    <source>
        <dbReference type="ARBA" id="ARBA00022448"/>
    </source>
</evidence>
<evidence type="ECO:0000259" key="10">
    <source>
        <dbReference type="Pfam" id="PF00324"/>
    </source>
</evidence>
<accession>A0A1B2JGS5</accession>
<evidence type="ECO:0000256" key="5">
    <source>
        <dbReference type="ARBA" id="ARBA00022692"/>
    </source>
</evidence>
<evidence type="ECO:0000256" key="8">
    <source>
        <dbReference type="SAM" id="MobiDB-lite"/>
    </source>
</evidence>
<keyword evidence="5 9" id="KW-0812">Transmembrane</keyword>
<feature type="compositionally biased region" description="Low complexity" evidence="8">
    <location>
        <begin position="1"/>
        <end position="16"/>
    </location>
</feature>
<dbReference type="GO" id="GO:0034486">
    <property type="term" value="P:vacuolar transmembrane transport"/>
    <property type="evidence" value="ECO:0007669"/>
    <property type="project" value="TreeGrafter"/>
</dbReference>
<feature type="transmembrane region" description="Helical" evidence="9">
    <location>
        <begin position="253"/>
        <end position="274"/>
    </location>
</feature>
<feature type="region of interest" description="Disordered" evidence="8">
    <location>
        <begin position="1021"/>
        <end position="1075"/>
    </location>
</feature>
<dbReference type="EMBL" id="CP014586">
    <property type="protein sequence ID" value="ANZ77247.1"/>
    <property type="molecule type" value="Genomic_DNA"/>
</dbReference>
<dbReference type="Pfam" id="PF00324">
    <property type="entry name" value="AA_permease"/>
    <property type="match status" value="1"/>
</dbReference>
<comment type="subcellular location">
    <subcellularLocation>
        <location evidence="1">Membrane</location>
        <topology evidence="1">Multi-pass membrane protein</topology>
    </subcellularLocation>
</comment>
<evidence type="ECO:0000256" key="2">
    <source>
        <dbReference type="ARBA" id="ARBA00006983"/>
    </source>
</evidence>
<comment type="similarity">
    <text evidence="3">Belongs to the SLC12A transporter family.</text>
</comment>
<dbReference type="Proteomes" id="UP000094565">
    <property type="component" value="Chromosome 3"/>
</dbReference>
<feature type="transmembrane region" description="Helical" evidence="9">
    <location>
        <begin position="377"/>
        <end position="394"/>
    </location>
</feature>
<feature type="transmembrane region" description="Helical" evidence="9">
    <location>
        <begin position="32"/>
        <end position="53"/>
    </location>
</feature>
<reference evidence="12 13" key="1">
    <citation type="submission" date="2016-02" db="EMBL/GenBank/DDBJ databases">
        <title>Comparative genomic and transcriptomic foundation for Pichia pastoris.</title>
        <authorList>
            <person name="Love K.R."/>
            <person name="Shah K.A."/>
            <person name="Whittaker C.A."/>
            <person name="Wu J."/>
            <person name="Bartlett M.C."/>
            <person name="Ma D."/>
            <person name="Leeson R.L."/>
            <person name="Priest M."/>
            <person name="Young S.K."/>
            <person name="Love J.C."/>
        </authorList>
    </citation>
    <scope>NUCLEOTIDE SEQUENCE [LARGE SCALE GENOMIC DNA]</scope>
    <source>
        <strain evidence="12 13">ATCC 28485</strain>
    </source>
</reference>
<evidence type="ECO:0000313" key="13">
    <source>
        <dbReference type="Proteomes" id="UP000094565"/>
    </source>
</evidence>
<keyword evidence="13" id="KW-1185">Reference proteome</keyword>
<evidence type="ECO:0000313" key="12">
    <source>
        <dbReference type="EMBL" id="ANZ77247.1"/>
    </source>
</evidence>
<evidence type="ECO:0000256" key="3">
    <source>
        <dbReference type="ARBA" id="ARBA00010593"/>
    </source>
</evidence>
<dbReference type="GO" id="GO:0055075">
    <property type="term" value="P:potassium ion homeostasis"/>
    <property type="evidence" value="ECO:0007669"/>
    <property type="project" value="TreeGrafter"/>
</dbReference>
<keyword evidence="4" id="KW-0813">Transport</keyword>
<evidence type="ECO:0000259" key="11">
    <source>
        <dbReference type="Pfam" id="PF03522"/>
    </source>
</evidence>
<dbReference type="GO" id="GO:0006884">
    <property type="term" value="P:cell volume homeostasis"/>
    <property type="evidence" value="ECO:0007669"/>
    <property type="project" value="TreeGrafter"/>
</dbReference>
<dbReference type="AlphaFoldDB" id="A0A1B2JGS5"/>
<evidence type="ECO:0000256" key="9">
    <source>
        <dbReference type="SAM" id="Phobius"/>
    </source>
</evidence>
<dbReference type="GO" id="GO:0015379">
    <property type="term" value="F:potassium:chloride symporter activity"/>
    <property type="evidence" value="ECO:0007669"/>
    <property type="project" value="TreeGrafter"/>
</dbReference>
<feature type="compositionally biased region" description="Polar residues" evidence="8">
    <location>
        <begin position="949"/>
        <end position="959"/>
    </location>
</feature>
<keyword evidence="7 9" id="KW-0472">Membrane</keyword>
<protein>
    <submittedName>
        <fullName evidence="12">BA75_03906T0</fullName>
    </submittedName>
</protein>
<dbReference type="GO" id="GO:0055064">
    <property type="term" value="P:chloride ion homeostasis"/>
    <property type="evidence" value="ECO:0007669"/>
    <property type="project" value="TreeGrafter"/>
</dbReference>
<evidence type="ECO:0000256" key="1">
    <source>
        <dbReference type="ARBA" id="ARBA00004141"/>
    </source>
</evidence>
<evidence type="ECO:0000256" key="7">
    <source>
        <dbReference type="ARBA" id="ARBA00023136"/>
    </source>
</evidence>
<dbReference type="Gene3D" id="1.20.1740.10">
    <property type="entry name" value="Amino acid/polyamine transporter I"/>
    <property type="match status" value="1"/>
</dbReference>
<feature type="transmembrane region" description="Helical" evidence="9">
    <location>
        <begin position="328"/>
        <end position="356"/>
    </location>
</feature>
<evidence type="ECO:0000256" key="6">
    <source>
        <dbReference type="ARBA" id="ARBA00022989"/>
    </source>
</evidence>
<dbReference type="PANTHER" id="PTHR11827">
    <property type="entry name" value="SOLUTE CARRIER FAMILY 12, CATION COTRANSPORTERS"/>
    <property type="match status" value="1"/>
</dbReference>
<dbReference type="InterPro" id="IPR018491">
    <property type="entry name" value="SLC12_C"/>
</dbReference>
<name>A0A1B2JGS5_PICPA</name>
<proteinExistence type="inferred from homology"/>
<feature type="transmembrane region" description="Helical" evidence="9">
    <location>
        <begin position="286"/>
        <end position="308"/>
    </location>
</feature>
<dbReference type="Pfam" id="PF03522">
    <property type="entry name" value="SLC12"/>
    <property type="match status" value="1"/>
</dbReference>
<feature type="region of interest" description="Disordered" evidence="8">
    <location>
        <begin position="947"/>
        <end position="969"/>
    </location>
</feature>
<dbReference type="InterPro" id="IPR004842">
    <property type="entry name" value="SLC12A_fam"/>
</dbReference>
<comment type="similarity">
    <text evidence="2">Belongs to the amino acid-polyamine-organocation (APC) superfamily. YAT (TC 2.A.3.10) family.</text>
</comment>
<feature type="transmembrane region" description="Helical" evidence="9">
    <location>
        <begin position="185"/>
        <end position="207"/>
    </location>
</feature>